<keyword evidence="7 10" id="KW-0472">Membrane</keyword>
<dbReference type="GO" id="GO:0043772">
    <property type="term" value="F:acyl-phosphate glycerol-3-phosphate acyltransferase activity"/>
    <property type="evidence" value="ECO:0007669"/>
    <property type="project" value="UniProtKB-UniRule"/>
</dbReference>
<organism evidence="11 12">
    <name type="scientific">Tolumonas osonensis</name>
    <dbReference type="NCBI Taxonomy" id="675874"/>
    <lineage>
        <taxon>Bacteria</taxon>
        <taxon>Pseudomonadati</taxon>
        <taxon>Pseudomonadota</taxon>
        <taxon>Gammaproteobacteria</taxon>
        <taxon>Aeromonadales</taxon>
        <taxon>Aeromonadaceae</taxon>
        <taxon>Tolumonas</taxon>
    </lineage>
</organism>
<comment type="function">
    <text evidence="10">Catalyzes the transfer of an acyl group from acyl-phosphate (acyl-PO(4)) to glycerol-3-phosphate (G3P) to form lysophosphatidic acid (LPA). This enzyme utilizes acyl-phosphate as fatty acyl donor, but not acyl-CoA or acyl-ACP.</text>
</comment>
<evidence type="ECO:0000256" key="7">
    <source>
        <dbReference type="ARBA" id="ARBA00023136"/>
    </source>
</evidence>
<keyword evidence="12" id="KW-1185">Reference proteome</keyword>
<comment type="subcellular location">
    <subcellularLocation>
        <location evidence="10">Cell membrane</location>
        <topology evidence="10">Multi-pass membrane protein</topology>
    </subcellularLocation>
</comment>
<proteinExistence type="inferred from homology"/>
<keyword evidence="11" id="KW-0012">Acyltransferase</keyword>
<evidence type="ECO:0000256" key="8">
    <source>
        <dbReference type="ARBA" id="ARBA00023209"/>
    </source>
</evidence>
<feature type="transmembrane region" description="Helical" evidence="10">
    <location>
        <begin position="139"/>
        <end position="158"/>
    </location>
</feature>
<comment type="similarity">
    <text evidence="10">Belongs to the PlsY family.</text>
</comment>
<keyword evidence="3 10" id="KW-0808">Transferase</keyword>
<dbReference type="UniPathway" id="UPA00085"/>
<dbReference type="Pfam" id="PF02660">
    <property type="entry name" value="G3P_acyltransf"/>
    <property type="match status" value="1"/>
</dbReference>
<accession>A0A841GKD7</accession>
<comment type="catalytic activity">
    <reaction evidence="10">
        <text>an acyl phosphate + sn-glycerol 3-phosphate = a 1-acyl-sn-glycero-3-phosphate + phosphate</text>
        <dbReference type="Rhea" id="RHEA:34075"/>
        <dbReference type="ChEBI" id="CHEBI:43474"/>
        <dbReference type="ChEBI" id="CHEBI:57597"/>
        <dbReference type="ChEBI" id="CHEBI:57970"/>
        <dbReference type="ChEBI" id="CHEBI:59918"/>
        <dbReference type="EC" id="2.3.1.275"/>
    </reaction>
</comment>
<dbReference type="HAMAP" id="MF_01043">
    <property type="entry name" value="PlsY"/>
    <property type="match status" value="1"/>
</dbReference>
<evidence type="ECO:0000256" key="6">
    <source>
        <dbReference type="ARBA" id="ARBA00023098"/>
    </source>
</evidence>
<keyword evidence="1 10" id="KW-1003">Cell membrane</keyword>
<gene>
    <name evidence="10" type="primary">plsY</name>
    <name evidence="11" type="ORF">HNR75_001142</name>
</gene>
<dbReference type="EC" id="2.3.1.275" evidence="10"/>
<dbReference type="SMART" id="SM01207">
    <property type="entry name" value="G3P_acyltransf"/>
    <property type="match status" value="1"/>
</dbReference>
<evidence type="ECO:0000256" key="1">
    <source>
        <dbReference type="ARBA" id="ARBA00022475"/>
    </source>
</evidence>
<keyword evidence="5 10" id="KW-1133">Transmembrane helix</keyword>
<feature type="transmembrane region" description="Helical" evidence="10">
    <location>
        <begin position="53"/>
        <end position="75"/>
    </location>
</feature>
<name>A0A841GKD7_9GAMM</name>
<keyword evidence="2 10" id="KW-0444">Lipid biosynthesis</keyword>
<dbReference type="PANTHER" id="PTHR30309">
    <property type="entry name" value="INNER MEMBRANE PROTEIN YGIH"/>
    <property type="match status" value="1"/>
</dbReference>
<feature type="transmembrane region" description="Helical" evidence="10">
    <location>
        <begin position="81"/>
        <end position="99"/>
    </location>
</feature>
<dbReference type="AlphaFoldDB" id="A0A841GKD7"/>
<keyword evidence="4 10" id="KW-0812">Transmembrane</keyword>
<keyword evidence="8 10" id="KW-0594">Phospholipid biosynthesis</keyword>
<dbReference type="EMBL" id="JACHGR010000003">
    <property type="protein sequence ID" value="MBB6055260.1"/>
    <property type="molecule type" value="Genomic_DNA"/>
</dbReference>
<evidence type="ECO:0000256" key="9">
    <source>
        <dbReference type="ARBA" id="ARBA00023264"/>
    </source>
</evidence>
<evidence type="ECO:0000256" key="3">
    <source>
        <dbReference type="ARBA" id="ARBA00022679"/>
    </source>
</evidence>
<keyword evidence="6 10" id="KW-0443">Lipid metabolism</keyword>
<dbReference type="PANTHER" id="PTHR30309:SF0">
    <property type="entry name" value="GLYCEROL-3-PHOSPHATE ACYLTRANSFERASE-RELATED"/>
    <property type="match status" value="1"/>
</dbReference>
<keyword evidence="9 10" id="KW-1208">Phospholipid metabolism</keyword>
<dbReference type="InterPro" id="IPR003811">
    <property type="entry name" value="G3P_acylTferase_PlsY"/>
</dbReference>
<evidence type="ECO:0000313" key="12">
    <source>
        <dbReference type="Proteomes" id="UP000585721"/>
    </source>
</evidence>
<feature type="transmembrane region" description="Helical" evidence="10">
    <location>
        <begin position="111"/>
        <end position="133"/>
    </location>
</feature>
<protein>
    <recommendedName>
        <fullName evidence="10">Glycerol-3-phosphate acyltransferase</fullName>
    </recommendedName>
    <alternativeName>
        <fullName evidence="10">Acyl-PO4 G3P acyltransferase</fullName>
    </alternativeName>
    <alternativeName>
        <fullName evidence="10">Acyl-phosphate--glycerol-3-phosphate acyltransferase</fullName>
    </alternativeName>
    <alternativeName>
        <fullName evidence="10">G3P acyltransferase</fullName>
        <shortName evidence="10">GPAT</shortName>
        <ecNumber evidence="10">2.3.1.275</ecNumber>
    </alternativeName>
    <alternativeName>
        <fullName evidence="10">Lysophosphatidic acid synthase</fullName>
        <shortName evidence="10">LPA synthase</shortName>
    </alternativeName>
</protein>
<evidence type="ECO:0000256" key="10">
    <source>
        <dbReference type="HAMAP-Rule" id="MF_01043"/>
    </source>
</evidence>
<feature type="transmembrane region" description="Helical" evidence="10">
    <location>
        <begin position="6"/>
        <end position="28"/>
    </location>
</feature>
<dbReference type="GO" id="GO:0008654">
    <property type="term" value="P:phospholipid biosynthetic process"/>
    <property type="evidence" value="ECO:0007669"/>
    <property type="project" value="UniProtKB-UniRule"/>
</dbReference>
<reference evidence="11 12" key="1">
    <citation type="submission" date="2020-08" db="EMBL/GenBank/DDBJ databases">
        <title>Genomic Encyclopedia of Type Strains, Phase IV (KMG-IV): sequencing the most valuable type-strain genomes for metagenomic binning, comparative biology and taxonomic classification.</title>
        <authorList>
            <person name="Goeker M."/>
        </authorList>
    </citation>
    <scope>NUCLEOTIDE SEQUENCE [LARGE SCALE GENOMIC DNA]</scope>
    <source>
        <strain evidence="11 12">DSM 22975</strain>
    </source>
</reference>
<dbReference type="GO" id="GO:0005886">
    <property type="term" value="C:plasma membrane"/>
    <property type="evidence" value="ECO:0007669"/>
    <property type="project" value="UniProtKB-SubCell"/>
</dbReference>
<evidence type="ECO:0000313" key="11">
    <source>
        <dbReference type="EMBL" id="MBB6055260.1"/>
    </source>
</evidence>
<evidence type="ECO:0000256" key="2">
    <source>
        <dbReference type="ARBA" id="ARBA00022516"/>
    </source>
</evidence>
<dbReference type="RefSeq" id="WP_188026029.1">
    <property type="nucleotide sequence ID" value="NZ_JACHGR010000003.1"/>
</dbReference>
<dbReference type="Proteomes" id="UP000585721">
    <property type="component" value="Unassembled WGS sequence"/>
</dbReference>
<dbReference type="NCBIfam" id="TIGR00023">
    <property type="entry name" value="glycerol-3-phosphate 1-O-acyltransferase PlsY"/>
    <property type="match status" value="1"/>
</dbReference>
<evidence type="ECO:0000256" key="4">
    <source>
        <dbReference type="ARBA" id="ARBA00022692"/>
    </source>
</evidence>
<comment type="caution">
    <text evidence="11">The sequence shown here is derived from an EMBL/GenBank/DDBJ whole genome shotgun (WGS) entry which is preliminary data.</text>
</comment>
<sequence length="203" mass="22635">MLALTFAMTGIAYLLGSVSNAVLISRFFKLPDPRDYGSHNPGATNVLRSGNRFAAFIVFLLDMLKGTIPVYLAWYLGIPPLYLGFIGIAACLGHMYPLYFHFRGGKGVATALGALMPLGLDMGSFMIITWLIVLLLSGYSSLAAICAALLAPFYTYYLKPEYTLPVAMLCCLIILRHHENISRLLHGNEPQVWSRHRLKRHRR</sequence>
<evidence type="ECO:0000256" key="5">
    <source>
        <dbReference type="ARBA" id="ARBA00022989"/>
    </source>
</evidence>
<comment type="subunit">
    <text evidence="10">Probably interacts with PlsX.</text>
</comment>
<comment type="pathway">
    <text evidence="10">Lipid metabolism; phospholipid metabolism.</text>
</comment>